<evidence type="ECO:0000256" key="6">
    <source>
        <dbReference type="ARBA" id="ARBA00023306"/>
    </source>
</evidence>
<dbReference type="Proteomes" id="UP000199337">
    <property type="component" value="Unassembled WGS sequence"/>
</dbReference>
<dbReference type="GO" id="GO:0032153">
    <property type="term" value="C:cell division site"/>
    <property type="evidence" value="ECO:0007669"/>
    <property type="project" value="TreeGrafter"/>
</dbReference>
<gene>
    <name evidence="10" type="ORF">SAMN05660649_04851</name>
</gene>
<dbReference type="EMBL" id="FOOX01000026">
    <property type="protein sequence ID" value="SFH35061.1"/>
    <property type="molecule type" value="Genomic_DNA"/>
</dbReference>
<dbReference type="InterPro" id="IPR053712">
    <property type="entry name" value="Bac_CellDiv_Activator"/>
</dbReference>
<keyword evidence="3" id="KW-0963">Cytoplasm</keyword>
<evidence type="ECO:0000256" key="8">
    <source>
        <dbReference type="ARBA" id="ARBA00026068"/>
    </source>
</evidence>
<evidence type="ECO:0000256" key="1">
    <source>
        <dbReference type="ARBA" id="ARBA00004496"/>
    </source>
</evidence>
<evidence type="ECO:0000256" key="3">
    <source>
        <dbReference type="ARBA" id="ARBA00022490"/>
    </source>
</evidence>
<organism evidence="10 11">
    <name type="scientific">Desulfotruncus arcticus DSM 17038</name>
    <dbReference type="NCBI Taxonomy" id="1121424"/>
    <lineage>
        <taxon>Bacteria</taxon>
        <taxon>Bacillati</taxon>
        <taxon>Bacillota</taxon>
        <taxon>Clostridia</taxon>
        <taxon>Eubacteriales</taxon>
        <taxon>Desulfallaceae</taxon>
        <taxon>Desulfotruncus</taxon>
    </lineage>
</organism>
<dbReference type="Pfam" id="PF05164">
    <property type="entry name" value="ZapA"/>
    <property type="match status" value="1"/>
</dbReference>
<keyword evidence="6" id="KW-0131">Cell cycle</keyword>
<dbReference type="PANTHER" id="PTHR34981">
    <property type="entry name" value="CELL DIVISION PROTEIN ZAPA"/>
    <property type="match status" value="1"/>
</dbReference>
<dbReference type="GO" id="GO:0000921">
    <property type="term" value="P:septin ring assembly"/>
    <property type="evidence" value="ECO:0007669"/>
    <property type="project" value="TreeGrafter"/>
</dbReference>
<reference evidence="11" key="1">
    <citation type="submission" date="2016-10" db="EMBL/GenBank/DDBJ databases">
        <authorList>
            <person name="Varghese N."/>
            <person name="Submissions S."/>
        </authorList>
    </citation>
    <scope>NUCLEOTIDE SEQUENCE [LARGE SCALE GENOMIC DNA]</scope>
    <source>
        <strain evidence="11">DSM 17038</strain>
    </source>
</reference>
<dbReference type="SUPFAM" id="SSF102829">
    <property type="entry name" value="Cell division protein ZapA-like"/>
    <property type="match status" value="1"/>
</dbReference>
<dbReference type="GO" id="GO:0030428">
    <property type="term" value="C:cell septum"/>
    <property type="evidence" value="ECO:0007669"/>
    <property type="project" value="TreeGrafter"/>
</dbReference>
<dbReference type="STRING" id="341036.SAMN05660649_04851"/>
<evidence type="ECO:0000256" key="5">
    <source>
        <dbReference type="ARBA" id="ARBA00023210"/>
    </source>
</evidence>
<dbReference type="GO" id="GO:0000917">
    <property type="term" value="P:division septum assembly"/>
    <property type="evidence" value="ECO:0007669"/>
    <property type="project" value="UniProtKB-KW"/>
</dbReference>
<keyword evidence="5" id="KW-0717">Septation</keyword>
<dbReference type="InterPro" id="IPR036192">
    <property type="entry name" value="Cell_div_ZapA-like_sf"/>
</dbReference>
<accession>A0A1I2ZD76</accession>
<name>A0A1I2ZD76_9FIRM</name>
<keyword evidence="4 10" id="KW-0132">Cell division</keyword>
<evidence type="ECO:0000256" key="7">
    <source>
        <dbReference type="ARBA" id="ARBA00024910"/>
    </source>
</evidence>
<dbReference type="RefSeq" id="WP_092475547.1">
    <property type="nucleotide sequence ID" value="NZ_FOOX01000026.1"/>
</dbReference>
<keyword evidence="11" id="KW-1185">Reference proteome</keyword>
<dbReference type="PANTHER" id="PTHR34981:SF1">
    <property type="entry name" value="CELL DIVISION PROTEIN ZAPA"/>
    <property type="match status" value="1"/>
</dbReference>
<proteinExistence type="predicted"/>
<sequence length="95" mass="11067">MSDGQNRVEVEINGERYTLVGDASPETMIKMSLDVDEKIKQVMKRNTRLSLYKAAILVALNISEELHILKQEYGNLVSMMEQEQEREPDRKKRKK</sequence>
<dbReference type="GO" id="GO:0043093">
    <property type="term" value="P:FtsZ-dependent cytokinesis"/>
    <property type="evidence" value="ECO:0007669"/>
    <property type="project" value="TreeGrafter"/>
</dbReference>
<evidence type="ECO:0000256" key="4">
    <source>
        <dbReference type="ARBA" id="ARBA00022618"/>
    </source>
</evidence>
<evidence type="ECO:0000313" key="11">
    <source>
        <dbReference type="Proteomes" id="UP000199337"/>
    </source>
</evidence>
<dbReference type="InterPro" id="IPR007838">
    <property type="entry name" value="Cell_div_ZapA-like"/>
</dbReference>
<evidence type="ECO:0000256" key="9">
    <source>
        <dbReference type="ARBA" id="ARBA00033158"/>
    </source>
</evidence>
<evidence type="ECO:0000313" key="10">
    <source>
        <dbReference type="EMBL" id="SFH35061.1"/>
    </source>
</evidence>
<comment type="subunit">
    <text evidence="8">Homodimer. Interacts with FtsZ.</text>
</comment>
<dbReference type="OrthoDB" id="9808604at2"/>
<protein>
    <recommendedName>
        <fullName evidence="2">Cell division protein ZapA</fullName>
    </recommendedName>
    <alternativeName>
        <fullName evidence="9">Z ring-associated protein ZapA</fullName>
    </alternativeName>
</protein>
<comment type="subcellular location">
    <subcellularLocation>
        <location evidence="1">Cytoplasm</location>
    </subcellularLocation>
</comment>
<comment type="function">
    <text evidence="7">Activator of cell division through the inhibition of FtsZ GTPase activity, therefore promoting FtsZ assembly into bundles of protofilaments necessary for the formation of the division Z ring. It is recruited early at mid-cell but it is not essential for cell division.</text>
</comment>
<dbReference type="Gene3D" id="6.10.250.790">
    <property type="match status" value="1"/>
</dbReference>
<dbReference type="GO" id="GO:0005829">
    <property type="term" value="C:cytosol"/>
    <property type="evidence" value="ECO:0007669"/>
    <property type="project" value="TreeGrafter"/>
</dbReference>
<evidence type="ECO:0000256" key="2">
    <source>
        <dbReference type="ARBA" id="ARBA00015195"/>
    </source>
</evidence>
<dbReference type="AlphaFoldDB" id="A0A1I2ZD76"/>